<sequence length="118" mass="10996">MDDLRDTATATGTGIGTAARPRAAWALAALLVVVVLAGCTWAAATADDTARVVQVSLLGLLGAGIAAVLVYAVVTPLPGRGAGAAGGRTSGSAWFAGGPVDAGGAGGDCGGSGGGDCG</sequence>
<evidence type="ECO:0000313" key="2">
    <source>
        <dbReference type="EMBL" id="MDN4162040.1"/>
    </source>
</evidence>
<name>A0ABT8EV50_9ACTN</name>
<keyword evidence="1" id="KW-1133">Transmembrane helix</keyword>
<keyword evidence="3" id="KW-1185">Reference proteome</keyword>
<dbReference type="EMBL" id="JAUHJR010000004">
    <property type="protein sequence ID" value="MDN4162040.1"/>
    <property type="molecule type" value="Genomic_DNA"/>
</dbReference>
<keyword evidence="1" id="KW-0472">Membrane</keyword>
<feature type="transmembrane region" description="Helical" evidence="1">
    <location>
        <begin position="55"/>
        <end position="74"/>
    </location>
</feature>
<evidence type="ECO:0000313" key="3">
    <source>
        <dbReference type="Proteomes" id="UP001168537"/>
    </source>
</evidence>
<organism evidence="2 3">
    <name type="scientific">Nocardioides abyssi</name>
    <dbReference type="NCBI Taxonomy" id="3058370"/>
    <lineage>
        <taxon>Bacteria</taxon>
        <taxon>Bacillati</taxon>
        <taxon>Actinomycetota</taxon>
        <taxon>Actinomycetes</taxon>
        <taxon>Propionibacteriales</taxon>
        <taxon>Nocardioidaceae</taxon>
        <taxon>Nocardioides</taxon>
    </lineage>
</organism>
<keyword evidence="1" id="KW-0812">Transmembrane</keyword>
<protein>
    <submittedName>
        <fullName evidence="2">Uncharacterized protein</fullName>
    </submittedName>
</protein>
<comment type="caution">
    <text evidence="2">The sequence shown here is derived from an EMBL/GenBank/DDBJ whole genome shotgun (WGS) entry which is preliminary data.</text>
</comment>
<gene>
    <name evidence="2" type="ORF">QWY29_11810</name>
</gene>
<dbReference type="Proteomes" id="UP001168537">
    <property type="component" value="Unassembled WGS sequence"/>
</dbReference>
<evidence type="ECO:0000256" key="1">
    <source>
        <dbReference type="SAM" id="Phobius"/>
    </source>
</evidence>
<feature type="transmembrane region" description="Helical" evidence="1">
    <location>
        <begin position="23"/>
        <end position="43"/>
    </location>
</feature>
<dbReference type="RefSeq" id="WP_300961062.1">
    <property type="nucleotide sequence ID" value="NZ_JAUHJR010000004.1"/>
</dbReference>
<accession>A0ABT8EV50</accession>
<reference evidence="2" key="1">
    <citation type="submission" date="2023-06" db="EMBL/GenBank/DDBJ databases">
        <title>Draft genome sequence of Nocardioides sp. SOB72.</title>
        <authorList>
            <person name="Zhang G."/>
        </authorList>
    </citation>
    <scope>NUCLEOTIDE SEQUENCE</scope>
    <source>
        <strain evidence="2">SOB72</strain>
    </source>
</reference>
<proteinExistence type="predicted"/>